<keyword evidence="2" id="KW-0472">Membrane</keyword>
<dbReference type="Proteomes" id="UP000324091">
    <property type="component" value="Chromosome 3"/>
</dbReference>
<feature type="compositionally biased region" description="Low complexity" evidence="1">
    <location>
        <begin position="80"/>
        <end position="116"/>
    </location>
</feature>
<dbReference type="EMBL" id="RHFK02000016">
    <property type="protein sequence ID" value="TWW63560.1"/>
    <property type="molecule type" value="Genomic_DNA"/>
</dbReference>
<reference evidence="3 4" key="1">
    <citation type="submission" date="2019-04" db="EMBL/GenBank/DDBJ databases">
        <title>Chromosome genome assembly for Takifugu flavidus.</title>
        <authorList>
            <person name="Xiao S."/>
        </authorList>
    </citation>
    <scope>NUCLEOTIDE SEQUENCE [LARGE SCALE GENOMIC DNA]</scope>
    <source>
        <strain evidence="3">HTHZ2018</strain>
        <tissue evidence="3">Muscle</tissue>
    </source>
</reference>
<keyword evidence="2" id="KW-0812">Transmembrane</keyword>
<evidence type="ECO:0008006" key="5">
    <source>
        <dbReference type="Google" id="ProtNLM"/>
    </source>
</evidence>
<protein>
    <recommendedName>
        <fullName evidence="5">Peptidase S1 domain-containing protein</fullName>
    </recommendedName>
</protein>
<keyword evidence="2" id="KW-1133">Transmembrane helix</keyword>
<gene>
    <name evidence="3" type="ORF">D4764_03G0005680</name>
</gene>
<keyword evidence="4" id="KW-1185">Reference proteome</keyword>
<dbReference type="AlphaFoldDB" id="A0A5C6NCD4"/>
<proteinExistence type="predicted"/>
<evidence type="ECO:0000313" key="3">
    <source>
        <dbReference type="EMBL" id="TWW63560.1"/>
    </source>
</evidence>
<comment type="caution">
    <text evidence="3">The sequence shown here is derived from an EMBL/GenBank/DDBJ whole genome shotgun (WGS) entry which is preliminary data.</text>
</comment>
<feature type="transmembrane region" description="Helical" evidence="2">
    <location>
        <begin position="136"/>
        <end position="155"/>
    </location>
</feature>
<sequence length="158" mass="15661">MWIQIGVGSTSICGEKKRPLLSVSSHLEWIRNVTGNSQLGEGVSTSTSSPGDGGVSTSTSSPGDGGVSTSTSSPGGGGVSTSTSSPGDGGVSTSTSSPGDGGVSTSTSSPQQCTTPPVEPPRTKCDRSIFGSSQKLSATHFTSVCALLFSLYVLVVQA</sequence>
<evidence type="ECO:0000256" key="2">
    <source>
        <dbReference type="SAM" id="Phobius"/>
    </source>
</evidence>
<name>A0A5C6NCD4_9TELE</name>
<evidence type="ECO:0000313" key="4">
    <source>
        <dbReference type="Proteomes" id="UP000324091"/>
    </source>
</evidence>
<feature type="region of interest" description="Disordered" evidence="1">
    <location>
        <begin position="37"/>
        <end position="125"/>
    </location>
</feature>
<evidence type="ECO:0000256" key="1">
    <source>
        <dbReference type="SAM" id="MobiDB-lite"/>
    </source>
</evidence>
<feature type="compositionally biased region" description="Low complexity" evidence="1">
    <location>
        <begin position="42"/>
        <end position="73"/>
    </location>
</feature>
<organism evidence="3 4">
    <name type="scientific">Takifugu flavidus</name>
    <name type="common">sansaifugu</name>
    <dbReference type="NCBI Taxonomy" id="433684"/>
    <lineage>
        <taxon>Eukaryota</taxon>
        <taxon>Metazoa</taxon>
        <taxon>Chordata</taxon>
        <taxon>Craniata</taxon>
        <taxon>Vertebrata</taxon>
        <taxon>Euteleostomi</taxon>
        <taxon>Actinopterygii</taxon>
        <taxon>Neopterygii</taxon>
        <taxon>Teleostei</taxon>
        <taxon>Neoteleostei</taxon>
        <taxon>Acanthomorphata</taxon>
        <taxon>Eupercaria</taxon>
        <taxon>Tetraodontiformes</taxon>
        <taxon>Tetradontoidea</taxon>
        <taxon>Tetraodontidae</taxon>
        <taxon>Takifugu</taxon>
    </lineage>
</organism>
<accession>A0A5C6NCD4</accession>